<name>A0A565AUB8_9BRAS</name>
<keyword evidence="2" id="KW-1185">Reference proteome</keyword>
<dbReference type="Proteomes" id="UP000489600">
    <property type="component" value="Unassembled WGS sequence"/>
</dbReference>
<gene>
    <name evidence="1" type="ORF">ANE_LOCUS2939</name>
</gene>
<evidence type="ECO:0000313" key="2">
    <source>
        <dbReference type="Proteomes" id="UP000489600"/>
    </source>
</evidence>
<comment type="caution">
    <text evidence="1">The sequence shown here is derived from an EMBL/GenBank/DDBJ whole genome shotgun (WGS) entry which is preliminary data.</text>
</comment>
<dbReference type="EMBL" id="CABITT030000001">
    <property type="protein sequence ID" value="VVA92494.1"/>
    <property type="molecule type" value="Genomic_DNA"/>
</dbReference>
<organism evidence="1 2">
    <name type="scientific">Arabis nemorensis</name>
    <dbReference type="NCBI Taxonomy" id="586526"/>
    <lineage>
        <taxon>Eukaryota</taxon>
        <taxon>Viridiplantae</taxon>
        <taxon>Streptophyta</taxon>
        <taxon>Embryophyta</taxon>
        <taxon>Tracheophyta</taxon>
        <taxon>Spermatophyta</taxon>
        <taxon>Magnoliopsida</taxon>
        <taxon>eudicotyledons</taxon>
        <taxon>Gunneridae</taxon>
        <taxon>Pentapetalae</taxon>
        <taxon>rosids</taxon>
        <taxon>malvids</taxon>
        <taxon>Brassicales</taxon>
        <taxon>Brassicaceae</taxon>
        <taxon>Arabideae</taxon>
        <taxon>Arabis</taxon>
    </lineage>
</organism>
<accession>A0A565AUB8</accession>
<reference evidence="1" key="1">
    <citation type="submission" date="2019-07" db="EMBL/GenBank/DDBJ databases">
        <authorList>
            <person name="Dittberner H."/>
        </authorList>
    </citation>
    <scope>NUCLEOTIDE SEQUENCE [LARGE SCALE GENOMIC DNA]</scope>
</reference>
<sequence length="196" mass="21533">MVFAAAGYSPYRPRHCSLAEMVNWLRRLGLRLAMFKDEKVSYVASSSSSALPTRFLLDCRFSVSSVVSLTRLVDSGFCLAVVVVDLCSLASSPPRCFFLLFFPAHLLGFGVVVRVSLGISFSSRGLHLLCPCLDAPKSSGASLLWSRASLIRLGPEQSPCGSFVLLTKDLDNTDSMPVFVFKVTLRQCFRVFDFVS</sequence>
<evidence type="ECO:0000313" key="1">
    <source>
        <dbReference type="EMBL" id="VVA92494.1"/>
    </source>
</evidence>
<proteinExistence type="predicted"/>
<dbReference type="AlphaFoldDB" id="A0A565AUB8"/>
<protein>
    <submittedName>
        <fullName evidence="1">Uncharacterized protein</fullName>
    </submittedName>
</protein>